<organism evidence="1 2">
    <name type="scientific">Pinibacter soli</name>
    <dbReference type="NCBI Taxonomy" id="3044211"/>
    <lineage>
        <taxon>Bacteria</taxon>
        <taxon>Pseudomonadati</taxon>
        <taxon>Bacteroidota</taxon>
        <taxon>Chitinophagia</taxon>
        <taxon>Chitinophagales</taxon>
        <taxon>Chitinophagaceae</taxon>
        <taxon>Pinibacter</taxon>
    </lineage>
</organism>
<keyword evidence="2" id="KW-1185">Reference proteome</keyword>
<proteinExistence type="predicted"/>
<dbReference type="EMBL" id="JASBRG010000002">
    <property type="protein sequence ID" value="MDI3318835.1"/>
    <property type="molecule type" value="Genomic_DNA"/>
</dbReference>
<dbReference type="Proteomes" id="UP001226434">
    <property type="component" value="Unassembled WGS sequence"/>
</dbReference>
<gene>
    <name evidence="1" type="ORF">QJ048_03580</name>
</gene>
<protein>
    <submittedName>
        <fullName evidence="1">Uncharacterized protein</fullName>
    </submittedName>
</protein>
<dbReference type="RefSeq" id="WP_282332958.1">
    <property type="nucleotide sequence ID" value="NZ_JASBRG010000002.1"/>
</dbReference>
<accession>A0ABT6R8F8</accession>
<comment type="caution">
    <text evidence="1">The sequence shown here is derived from an EMBL/GenBank/DDBJ whole genome shotgun (WGS) entry which is preliminary data.</text>
</comment>
<evidence type="ECO:0000313" key="1">
    <source>
        <dbReference type="EMBL" id="MDI3318835.1"/>
    </source>
</evidence>
<name>A0ABT6R8F8_9BACT</name>
<sequence>MFKFNFAFRSARLVTLQHNSIVFDDNSIAGGNKIKLQGYKPCRAITSVIQLFGQSLEA</sequence>
<evidence type="ECO:0000313" key="2">
    <source>
        <dbReference type="Proteomes" id="UP001226434"/>
    </source>
</evidence>
<reference evidence="1 2" key="1">
    <citation type="submission" date="2023-05" db="EMBL/GenBank/DDBJ databases">
        <title>Genome sequence of Pinibacter sp. MAH-24.</title>
        <authorList>
            <person name="Huq M.A."/>
        </authorList>
    </citation>
    <scope>NUCLEOTIDE SEQUENCE [LARGE SCALE GENOMIC DNA]</scope>
    <source>
        <strain evidence="1 2">MAH-24</strain>
    </source>
</reference>